<name>A0A9P6B536_9AGAM</name>
<reference evidence="1" key="1">
    <citation type="journal article" date="2020" name="Nat. Commun.">
        <title>Large-scale genome sequencing of mycorrhizal fungi provides insights into the early evolution of symbiotic traits.</title>
        <authorList>
            <person name="Miyauchi S."/>
            <person name="Kiss E."/>
            <person name="Kuo A."/>
            <person name="Drula E."/>
            <person name="Kohler A."/>
            <person name="Sanchez-Garcia M."/>
            <person name="Morin E."/>
            <person name="Andreopoulos B."/>
            <person name="Barry K.W."/>
            <person name="Bonito G."/>
            <person name="Buee M."/>
            <person name="Carver A."/>
            <person name="Chen C."/>
            <person name="Cichocki N."/>
            <person name="Clum A."/>
            <person name="Culley D."/>
            <person name="Crous P.W."/>
            <person name="Fauchery L."/>
            <person name="Girlanda M."/>
            <person name="Hayes R.D."/>
            <person name="Keri Z."/>
            <person name="LaButti K."/>
            <person name="Lipzen A."/>
            <person name="Lombard V."/>
            <person name="Magnuson J."/>
            <person name="Maillard F."/>
            <person name="Murat C."/>
            <person name="Nolan M."/>
            <person name="Ohm R.A."/>
            <person name="Pangilinan J."/>
            <person name="Pereira M.F."/>
            <person name="Perotto S."/>
            <person name="Peter M."/>
            <person name="Pfister S."/>
            <person name="Riley R."/>
            <person name="Sitrit Y."/>
            <person name="Stielow J.B."/>
            <person name="Szollosi G."/>
            <person name="Zifcakova L."/>
            <person name="Stursova M."/>
            <person name="Spatafora J.W."/>
            <person name="Tedersoo L."/>
            <person name="Vaario L.M."/>
            <person name="Yamada A."/>
            <person name="Yan M."/>
            <person name="Wang P."/>
            <person name="Xu J."/>
            <person name="Bruns T."/>
            <person name="Baldrian P."/>
            <person name="Vilgalys R."/>
            <person name="Dunand C."/>
            <person name="Henrissat B."/>
            <person name="Grigoriev I.V."/>
            <person name="Hibbett D."/>
            <person name="Nagy L.G."/>
            <person name="Martin F.M."/>
        </authorList>
    </citation>
    <scope>NUCLEOTIDE SEQUENCE</scope>
    <source>
        <strain evidence="1">UP504</strain>
    </source>
</reference>
<dbReference type="Proteomes" id="UP000886523">
    <property type="component" value="Unassembled WGS sequence"/>
</dbReference>
<sequence>MSRIPSRLLVLHDVWITDVDRKERSESIGNSNPMCPVLGREEQNSRMTIVIAGKGSAHPIVAQQCIGQVHYSGFSGRQVPMKVVAASSRSGSKIL</sequence>
<protein>
    <submittedName>
        <fullName evidence="1">Uncharacterized protein</fullName>
    </submittedName>
</protein>
<keyword evidence="2" id="KW-1185">Reference proteome</keyword>
<gene>
    <name evidence="1" type="ORF">BS47DRAFT_1339405</name>
</gene>
<evidence type="ECO:0000313" key="2">
    <source>
        <dbReference type="Proteomes" id="UP000886523"/>
    </source>
</evidence>
<comment type="caution">
    <text evidence="1">The sequence shown here is derived from an EMBL/GenBank/DDBJ whole genome shotgun (WGS) entry which is preliminary data.</text>
</comment>
<evidence type="ECO:0000313" key="1">
    <source>
        <dbReference type="EMBL" id="KAF9517547.1"/>
    </source>
</evidence>
<proteinExistence type="predicted"/>
<dbReference type="AlphaFoldDB" id="A0A9P6B536"/>
<organism evidence="1 2">
    <name type="scientific">Hydnum rufescens UP504</name>
    <dbReference type="NCBI Taxonomy" id="1448309"/>
    <lineage>
        <taxon>Eukaryota</taxon>
        <taxon>Fungi</taxon>
        <taxon>Dikarya</taxon>
        <taxon>Basidiomycota</taxon>
        <taxon>Agaricomycotina</taxon>
        <taxon>Agaricomycetes</taxon>
        <taxon>Cantharellales</taxon>
        <taxon>Hydnaceae</taxon>
        <taxon>Hydnum</taxon>
    </lineage>
</organism>
<dbReference type="EMBL" id="MU128931">
    <property type="protein sequence ID" value="KAF9517547.1"/>
    <property type="molecule type" value="Genomic_DNA"/>
</dbReference>
<accession>A0A9P6B536</accession>